<dbReference type="Gene3D" id="1.20.5.490">
    <property type="entry name" value="Single helix bin"/>
    <property type="match status" value="1"/>
</dbReference>
<reference evidence="3 4" key="1">
    <citation type="submission" date="2020-10" db="EMBL/GenBank/DDBJ databases">
        <title>Pygocentrus nattereri (red-bellied piranha) genome, fPygNat1, primary haplotype.</title>
        <authorList>
            <person name="Myers G."/>
            <person name="Meyer A."/>
            <person name="Karagic N."/>
            <person name="Pippel M."/>
            <person name="Winkler S."/>
            <person name="Tracey A."/>
            <person name="Wood J."/>
            <person name="Formenti G."/>
            <person name="Howe K."/>
            <person name="Fedrigo O."/>
            <person name="Jarvis E.D."/>
        </authorList>
    </citation>
    <scope>NUCLEOTIDE SEQUENCE [LARGE SCALE GENOMIC DNA]</scope>
</reference>
<dbReference type="GO" id="GO:0006357">
    <property type="term" value="P:regulation of transcription by RNA polymerase II"/>
    <property type="evidence" value="ECO:0007669"/>
    <property type="project" value="InterPro"/>
</dbReference>
<reference evidence="3" key="3">
    <citation type="submission" date="2025-09" db="UniProtKB">
        <authorList>
            <consortium name="Ensembl"/>
        </authorList>
    </citation>
    <scope>IDENTIFICATION</scope>
</reference>
<dbReference type="PROSITE" id="PS01289">
    <property type="entry name" value="TSC22"/>
    <property type="match status" value="1"/>
</dbReference>
<dbReference type="InterPro" id="IPR000580">
    <property type="entry name" value="TSC22/Bun"/>
</dbReference>
<organism evidence="3 4">
    <name type="scientific">Pygocentrus nattereri</name>
    <name type="common">Red-bellied piranha</name>
    <dbReference type="NCBI Taxonomy" id="42514"/>
    <lineage>
        <taxon>Eukaryota</taxon>
        <taxon>Metazoa</taxon>
        <taxon>Chordata</taxon>
        <taxon>Craniata</taxon>
        <taxon>Vertebrata</taxon>
        <taxon>Euteleostomi</taxon>
        <taxon>Actinopterygii</taxon>
        <taxon>Neopterygii</taxon>
        <taxon>Teleostei</taxon>
        <taxon>Ostariophysi</taxon>
        <taxon>Characiformes</taxon>
        <taxon>Characoidei</taxon>
        <taxon>Pygocentrus</taxon>
    </lineage>
</organism>
<dbReference type="PANTHER" id="PTHR46894:SF1">
    <property type="entry name" value="TSC22 DOMAIN FAMILY PROTEIN 2"/>
    <property type="match status" value="1"/>
</dbReference>
<gene>
    <name evidence="3" type="primary">TSC22D3</name>
</gene>
<dbReference type="GeneTree" id="ENSGT00940000159144"/>
<protein>
    <submittedName>
        <fullName evidence="3">Uncharacterized protein</fullName>
    </submittedName>
</protein>
<accession>A0AAR2IP73</accession>
<feature type="region of interest" description="Disordered" evidence="2">
    <location>
        <begin position="194"/>
        <end position="214"/>
    </location>
</feature>
<sequence>MNRFLRKTENGRGGSCAVCSAAVLRGALSPRCINAARSAAPLRLGGASGPVCGLKMRCSLTCGPTELHSPGADSPPCSSVCGSSAVAIDNKIEQAMDLVKGHLMLAVREEVEVLKERIKELWERNSELRRENTLLKSLTNLQQLQTLSAQLSPPQSAPEGPQLAEWAQRAQIAEWARRVQWVQQVRIAEWTQLAGPTSPNSNSAALIHHSVTSV</sequence>
<dbReference type="Ensembl" id="ENSPNAT00000071938.1">
    <property type="protein sequence ID" value="ENSPNAP00000041480.1"/>
    <property type="gene ID" value="ENSPNAG00000031993.1"/>
</dbReference>
<keyword evidence="4" id="KW-1185">Reference proteome</keyword>
<dbReference type="Proteomes" id="UP001501920">
    <property type="component" value="Chromosome 15"/>
</dbReference>
<name>A0AAR2IP73_PYGNA</name>
<dbReference type="InterPro" id="IPR053049">
    <property type="entry name" value="TSC22_domain_protein_2"/>
</dbReference>
<evidence type="ECO:0000313" key="3">
    <source>
        <dbReference type="Ensembl" id="ENSPNAP00000041480.1"/>
    </source>
</evidence>
<dbReference type="AlphaFoldDB" id="A0AAR2IP73"/>
<proteinExistence type="inferred from homology"/>
<evidence type="ECO:0000313" key="4">
    <source>
        <dbReference type="Proteomes" id="UP001501920"/>
    </source>
</evidence>
<evidence type="ECO:0000256" key="1">
    <source>
        <dbReference type="ARBA" id="ARBA00007908"/>
    </source>
</evidence>
<reference evidence="3" key="2">
    <citation type="submission" date="2025-08" db="UniProtKB">
        <authorList>
            <consortium name="Ensembl"/>
        </authorList>
    </citation>
    <scope>IDENTIFICATION</scope>
</reference>
<dbReference type="Pfam" id="PF01166">
    <property type="entry name" value="TSC22"/>
    <property type="match status" value="1"/>
</dbReference>
<comment type="similarity">
    <text evidence="1">Belongs to the TSC-22/Dip/Bun family.</text>
</comment>
<dbReference type="InterPro" id="IPR047862">
    <property type="entry name" value="TSC22/BUN_CS"/>
</dbReference>
<dbReference type="SUPFAM" id="SSF58026">
    <property type="entry name" value="Delta-sleep-inducing peptide immunoreactive peptide"/>
    <property type="match status" value="1"/>
</dbReference>
<evidence type="ECO:0000256" key="2">
    <source>
        <dbReference type="SAM" id="MobiDB-lite"/>
    </source>
</evidence>
<dbReference type="PANTHER" id="PTHR46894">
    <property type="entry name" value="TSC22 DOMAIN FAMILY PROTEIN 2"/>
    <property type="match status" value="1"/>
</dbReference>
<dbReference type="FunFam" id="1.20.5.490:FF:000002">
    <property type="entry name" value="TSC22 domain family, member 1"/>
    <property type="match status" value="1"/>
</dbReference>